<reference evidence="2 3" key="1">
    <citation type="submission" date="2022-01" db="EMBL/GenBank/DDBJ databases">
        <title>Desulfofustis limnae sp. nov., a novel mesophilic sulfate-reducing bacterium isolated from marsh soil.</title>
        <authorList>
            <person name="Watanabe M."/>
            <person name="Takahashi A."/>
            <person name="Kojima H."/>
            <person name="Fukui M."/>
        </authorList>
    </citation>
    <scope>NUCLEOTIDE SEQUENCE [LARGE SCALE GENOMIC DNA]</scope>
    <source>
        <strain evidence="2 3">PPLL</strain>
    </source>
</reference>
<dbReference type="InterPro" id="IPR012902">
    <property type="entry name" value="N_methyl_site"/>
</dbReference>
<dbReference type="PROSITE" id="PS00409">
    <property type="entry name" value="PROKAR_NTER_METHYL"/>
    <property type="match status" value="1"/>
</dbReference>
<dbReference type="Pfam" id="PF07963">
    <property type="entry name" value="N_methyl"/>
    <property type="match status" value="1"/>
</dbReference>
<organism evidence="2 3">
    <name type="scientific">Desulfofustis limnaeus</name>
    <dbReference type="NCBI Taxonomy" id="2740163"/>
    <lineage>
        <taxon>Bacteria</taxon>
        <taxon>Pseudomonadati</taxon>
        <taxon>Thermodesulfobacteriota</taxon>
        <taxon>Desulfobulbia</taxon>
        <taxon>Desulfobulbales</taxon>
        <taxon>Desulfocapsaceae</taxon>
        <taxon>Desulfofustis</taxon>
    </lineage>
</organism>
<evidence type="ECO:0000256" key="1">
    <source>
        <dbReference type="SAM" id="Phobius"/>
    </source>
</evidence>
<evidence type="ECO:0000313" key="2">
    <source>
        <dbReference type="EMBL" id="BDD86901.1"/>
    </source>
</evidence>
<dbReference type="SUPFAM" id="SSF54523">
    <property type="entry name" value="Pili subunits"/>
    <property type="match status" value="1"/>
</dbReference>
<keyword evidence="1" id="KW-0472">Membrane</keyword>
<keyword evidence="1" id="KW-0812">Transmembrane</keyword>
<accession>A0ABN6M542</accession>
<dbReference type="PANTHER" id="PTHR30093">
    <property type="entry name" value="GENERAL SECRETION PATHWAY PROTEIN G"/>
    <property type="match status" value="1"/>
</dbReference>
<keyword evidence="3" id="KW-1185">Reference proteome</keyword>
<sequence>MRKLRINHNEKGFTLIELMIVIAIIGILAAIAIPNFIAYRNKAFCSQAESDANNIAAAIADYFSIPSHTDIEQADLEADGWREVTLTGENEFTLVASDPNIAITITVTDMSDRCPEDYQRGMPEAQYPTGFWDGNNVYTKGFLEK</sequence>
<dbReference type="NCBIfam" id="TIGR02532">
    <property type="entry name" value="IV_pilin_GFxxxE"/>
    <property type="match status" value="1"/>
</dbReference>
<gene>
    <name evidence="2" type="ORF">DPPLL_12660</name>
</gene>
<dbReference type="InterPro" id="IPR045584">
    <property type="entry name" value="Pilin-like"/>
</dbReference>
<keyword evidence="1" id="KW-1133">Transmembrane helix</keyword>
<name>A0ABN6M542_9BACT</name>
<dbReference type="RefSeq" id="WP_354005679.1">
    <property type="nucleotide sequence ID" value="NZ_AP025516.1"/>
</dbReference>
<dbReference type="Proteomes" id="UP000830055">
    <property type="component" value="Chromosome"/>
</dbReference>
<evidence type="ECO:0008006" key="4">
    <source>
        <dbReference type="Google" id="ProtNLM"/>
    </source>
</evidence>
<proteinExistence type="predicted"/>
<dbReference type="EMBL" id="AP025516">
    <property type="protein sequence ID" value="BDD86901.1"/>
    <property type="molecule type" value="Genomic_DNA"/>
</dbReference>
<feature type="transmembrane region" description="Helical" evidence="1">
    <location>
        <begin position="12"/>
        <end position="37"/>
    </location>
</feature>
<protein>
    <recommendedName>
        <fullName evidence="4">Prepilin-type N-terminal cleavage/methylation domain-containing protein</fullName>
    </recommendedName>
</protein>
<evidence type="ECO:0000313" key="3">
    <source>
        <dbReference type="Proteomes" id="UP000830055"/>
    </source>
</evidence>
<dbReference type="Gene3D" id="3.30.700.10">
    <property type="entry name" value="Glycoprotein, Type 4 Pilin"/>
    <property type="match status" value="1"/>
</dbReference>